<dbReference type="SUPFAM" id="SSF51556">
    <property type="entry name" value="Metallo-dependent hydrolases"/>
    <property type="match status" value="1"/>
</dbReference>
<evidence type="ECO:0000313" key="3">
    <source>
        <dbReference type="Proteomes" id="UP000392064"/>
    </source>
</evidence>
<dbReference type="Gene3D" id="3.20.20.140">
    <property type="entry name" value="Metal-dependent hydrolases"/>
    <property type="match status" value="1"/>
</dbReference>
<dbReference type="InterPro" id="IPR050138">
    <property type="entry name" value="DHOase/Allantoinase_Hydrolase"/>
</dbReference>
<dbReference type="KEGG" id="aef:GEV26_05855"/>
<evidence type="ECO:0000313" key="2">
    <source>
        <dbReference type="EMBL" id="QGG40921.1"/>
    </source>
</evidence>
<gene>
    <name evidence="2" type="ORF">GEV26_05855</name>
</gene>
<dbReference type="EMBL" id="CP045737">
    <property type="protein sequence ID" value="QGG40921.1"/>
    <property type="molecule type" value="Genomic_DNA"/>
</dbReference>
<dbReference type="Pfam" id="PF01979">
    <property type="entry name" value="Amidohydro_1"/>
    <property type="match status" value="1"/>
</dbReference>
<dbReference type="InterPro" id="IPR011059">
    <property type="entry name" value="Metal-dep_hydrolase_composite"/>
</dbReference>
<organism evidence="2 3">
    <name type="scientific">Aeromicrobium yanjiei</name>
    <dbReference type="NCBI Taxonomy" id="2662028"/>
    <lineage>
        <taxon>Bacteria</taxon>
        <taxon>Bacillati</taxon>
        <taxon>Actinomycetota</taxon>
        <taxon>Actinomycetes</taxon>
        <taxon>Propionibacteriales</taxon>
        <taxon>Nocardioidaceae</taxon>
        <taxon>Aeromicrobium</taxon>
    </lineage>
</organism>
<dbReference type="GO" id="GO:0004038">
    <property type="term" value="F:allantoinase activity"/>
    <property type="evidence" value="ECO:0007669"/>
    <property type="project" value="TreeGrafter"/>
</dbReference>
<feature type="domain" description="Amidohydrolase-related" evidence="1">
    <location>
        <begin position="294"/>
        <end position="467"/>
    </location>
</feature>
<dbReference type="SUPFAM" id="SSF51338">
    <property type="entry name" value="Composite domain of metallo-dependent hydrolases"/>
    <property type="match status" value="1"/>
</dbReference>
<dbReference type="PANTHER" id="PTHR43668:SF2">
    <property type="entry name" value="ALLANTOINASE"/>
    <property type="match status" value="1"/>
</dbReference>
<name>A0A5Q2MGS9_9ACTN</name>
<dbReference type="GO" id="GO:0006145">
    <property type="term" value="P:purine nucleobase catabolic process"/>
    <property type="evidence" value="ECO:0007669"/>
    <property type="project" value="TreeGrafter"/>
</dbReference>
<reference evidence="2 3" key="1">
    <citation type="submission" date="2019-11" db="EMBL/GenBank/DDBJ databases">
        <authorList>
            <person name="Li J."/>
        </authorList>
    </citation>
    <scope>NUCLEOTIDE SEQUENCE [LARGE SCALE GENOMIC DNA]</scope>
    <source>
        <strain evidence="2 3">MF47</strain>
    </source>
</reference>
<dbReference type="Proteomes" id="UP000392064">
    <property type="component" value="Chromosome"/>
</dbReference>
<dbReference type="AlphaFoldDB" id="A0A5Q2MGS9"/>
<dbReference type="InterPro" id="IPR006680">
    <property type="entry name" value="Amidohydro-rel"/>
</dbReference>
<keyword evidence="2" id="KW-0378">Hydrolase</keyword>
<dbReference type="GO" id="GO:0005737">
    <property type="term" value="C:cytoplasm"/>
    <property type="evidence" value="ECO:0007669"/>
    <property type="project" value="TreeGrafter"/>
</dbReference>
<dbReference type="Gene3D" id="2.30.40.10">
    <property type="entry name" value="Urease, subunit C, domain 1"/>
    <property type="match status" value="1"/>
</dbReference>
<protein>
    <submittedName>
        <fullName evidence="2">Amidohydrolase family protein</fullName>
    </submittedName>
</protein>
<proteinExistence type="predicted"/>
<dbReference type="PANTHER" id="PTHR43668">
    <property type="entry name" value="ALLANTOINASE"/>
    <property type="match status" value="1"/>
</dbReference>
<keyword evidence="3" id="KW-1185">Reference proteome</keyword>
<accession>A0A5Q2MGS9</accession>
<dbReference type="RefSeq" id="WP_153652192.1">
    <property type="nucleotide sequence ID" value="NZ_CP045737.1"/>
</dbReference>
<evidence type="ECO:0000259" key="1">
    <source>
        <dbReference type="Pfam" id="PF01979"/>
    </source>
</evidence>
<dbReference type="InterPro" id="IPR032466">
    <property type="entry name" value="Metal_Hydrolase"/>
</dbReference>
<sequence length="487" mass="53542">MPEFDLLITNAQVVRPGHEAPERLDVGIKDGRFAALETDLDPARATEVLDAGGKHLFPGAVDVHQHWGIYNELGEDAASESQASAQGGVTSGITYMRTGAYYLNRSGPYREIFPDVLAATDSRAYIDYGFHIAPILAEHIDEIPYLIESGVPSFKVFMFYGSHGLHGRSSDQGSFLMLPEDESYDIAHFEFIMRGLQKAREDGRFAADRDHISLSLHCETAEIMRAYTKLVEADGTLSGLEAYSASRPPHSEGLAITIASYLAHETELPNINLLHLTSRKAIEAAMMMQATFPHIDFRREVTVGHLLADFNTANLGGKVNPPLRSREDVEALWDHVLAGNFSWVTSDHACCKDETKFGEPRDDVFVAKSGFGGTEYLLPGMISEGRKRGLSYNAIAELTARNPADRFGLANKGDLKVGYDADFSLVDDDVEYVVRAADSVSTQEYTPFEGFELTAKVTDTYLRGEAVWADGAIVGEPRGTFQRRSGS</sequence>